<dbReference type="PRINTS" id="PR01438">
    <property type="entry name" value="UNVRSLSTRESS"/>
</dbReference>
<proteinExistence type="predicted"/>
<dbReference type="Proteomes" id="UP000593564">
    <property type="component" value="Unassembled WGS sequence"/>
</dbReference>
<protein>
    <recommendedName>
        <fullName evidence="1">UspA domain-containing protein</fullName>
    </recommendedName>
</protein>
<dbReference type="SUPFAM" id="SSF52402">
    <property type="entry name" value="Adenine nucleotide alpha hydrolases-like"/>
    <property type="match status" value="1"/>
</dbReference>
<organism evidence="2 3">
    <name type="scientific">Camellia sinensis</name>
    <name type="common">Tea plant</name>
    <name type="synonym">Thea sinensis</name>
    <dbReference type="NCBI Taxonomy" id="4442"/>
    <lineage>
        <taxon>Eukaryota</taxon>
        <taxon>Viridiplantae</taxon>
        <taxon>Streptophyta</taxon>
        <taxon>Embryophyta</taxon>
        <taxon>Tracheophyta</taxon>
        <taxon>Spermatophyta</taxon>
        <taxon>Magnoliopsida</taxon>
        <taxon>eudicotyledons</taxon>
        <taxon>Gunneridae</taxon>
        <taxon>Pentapetalae</taxon>
        <taxon>asterids</taxon>
        <taxon>Ericales</taxon>
        <taxon>Theaceae</taxon>
        <taxon>Camellia</taxon>
    </lineage>
</organism>
<comment type="caution">
    <text evidence="2">The sequence shown here is derived from an EMBL/GenBank/DDBJ whole genome shotgun (WGS) entry which is preliminary data.</text>
</comment>
<reference evidence="3" key="1">
    <citation type="journal article" date="2020" name="Nat. Commun.">
        <title>Genome assembly of wild tea tree DASZ reveals pedigree and selection history of tea varieties.</title>
        <authorList>
            <person name="Zhang W."/>
            <person name="Zhang Y."/>
            <person name="Qiu H."/>
            <person name="Guo Y."/>
            <person name="Wan H."/>
            <person name="Zhang X."/>
            <person name="Scossa F."/>
            <person name="Alseekh S."/>
            <person name="Zhang Q."/>
            <person name="Wang P."/>
            <person name="Xu L."/>
            <person name="Schmidt M.H."/>
            <person name="Jia X."/>
            <person name="Li D."/>
            <person name="Zhu A."/>
            <person name="Guo F."/>
            <person name="Chen W."/>
            <person name="Ni D."/>
            <person name="Usadel B."/>
            <person name="Fernie A.R."/>
            <person name="Wen W."/>
        </authorList>
    </citation>
    <scope>NUCLEOTIDE SEQUENCE [LARGE SCALE GENOMIC DNA]</scope>
    <source>
        <strain evidence="3">cv. G240</strain>
    </source>
</reference>
<feature type="domain" description="UspA" evidence="1">
    <location>
        <begin position="11"/>
        <end position="169"/>
    </location>
</feature>
<dbReference type="Pfam" id="PF00582">
    <property type="entry name" value="Usp"/>
    <property type="match status" value="1"/>
</dbReference>
<dbReference type="CDD" id="cd23659">
    <property type="entry name" value="USP_At3g01520-like"/>
    <property type="match status" value="1"/>
</dbReference>
<gene>
    <name evidence="2" type="ORF">HYC85_020296</name>
</gene>
<dbReference type="Gene3D" id="3.40.50.620">
    <property type="entry name" value="HUPs"/>
    <property type="match status" value="1"/>
</dbReference>
<dbReference type="InterPro" id="IPR014729">
    <property type="entry name" value="Rossmann-like_a/b/a_fold"/>
</dbReference>
<evidence type="ECO:0000259" key="1">
    <source>
        <dbReference type="Pfam" id="PF00582"/>
    </source>
</evidence>
<dbReference type="AlphaFoldDB" id="A0A7J7GT72"/>
<dbReference type="EMBL" id="JACBKZ010000009">
    <property type="protein sequence ID" value="KAF5942654.1"/>
    <property type="molecule type" value="Genomic_DNA"/>
</dbReference>
<evidence type="ECO:0000313" key="2">
    <source>
        <dbReference type="EMBL" id="KAF5942654.1"/>
    </source>
</evidence>
<name>A0A7J7GT72_CAMSI</name>
<evidence type="ECO:0000313" key="3">
    <source>
        <dbReference type="Proteomes" id="UP000593564"/>
    </source>
</evidence>
<dbReference type="PANTHER" id="PTHR31964">
    <property type="entry name" value="ADENINE NUCLEOTIDE ALPHA HYDROLASES-LIKE SUPERFAMILY PROTEIN"/>
    <property type="match status" value="1"/>
</dbReference>
<dbReference type="PANTHER" id="PTHR31964:SF122">
    <property type="entry name" value="OS02G0760500 PROTEIN"/>
    <property type="match status" value="1"/>
</dbReference>
<dbReference type="InterPro" id="IPR006016">
    <property type="entry name" value="UspA"/>
</dbReference>
<accession>A0A7J7GT72</accession>
<dbReference type="InterPro" id="IPR006015">
    <property type="entry name" value="Universal_stress_UspA"/>
</dbReference>
<sequence>MAVESKRLGCVIVSVDGSEESMNALRWALDNLKLRSPSPDSSGGHLVIFHVQSPPSIAAGLNPGAIPFGGPSDLEVPAFTAAIEAHQRKISDAIMKHALQICSDKNVKNAKTHIVVGDPKEKVCEAVEEFHADLLVMGSRSFGPIKRMFLGSVSNYCSNHAQCPVMIVKGTF</sequence>
<keyword evidence="3" id="KW-1185">Reference proteome</keyword>
<reference evidence="2 3" key="2">
    <citation type="submission" date="2020-07" db="EMBL/GenBank/DDBJ databases">
        <title>Genome assembly of wild tea tree DASZ reveals pedigree and selection history of tea varieties.</title>
        <authorList>
            <person name="Zhang W."/>
        </authorList>
    </citation>
    <scope>NUCLEOTIDE SEQUENCE [LARGE SCALE GENOMIC DNA]</scope>
    <source>
        <strain evidence="3">cv. G240</strain>
        <tissue evidence="2">Leaf</tissue>
    </source>
</reference>